<dbReference type="InterPro" id="IPR011990">
    <property type="entry name" value="TPR-like_helical_dom_sf"/>
</dbReference>
<dbReference type="Gene3D" id="1.25.40.10">
    <property type="entry name" value="Tetratricopeptide repeat domain"/>
    <property type="match status" value="1"/>
</dbReference>
<gene>
    <name evidence="1" type="ORF">SAMN05444000_12049</name>
</gene>
<evidence type="ECO:0000313" key="1">
    <source>
        <dbReference type="EMBL" id="SHK15722.1"/>
    </source>
</evidence>
<evidence type="ECO:0000313" key="2">
    <source>
        <dbReference type="Proteomes" id="UP000183982"/>
    </source>
</evidence>
<dbReference type="RefSeq" id="WP_139280753.1">
    <property type="nucleotide sequence ID" value="NZ_FQZQ01000020.1"/>
</dbReference>
<proteinExistence type="predicted"/>
<sequence length="199" mass="21976">MSVPKFALDIARKGAALDNNDVYIQDQLGYAYLSAQLWDEANVQFEKTLSRIVNEAESMAWCGYGFLLLSRHEKAHEVVIEAMRLDPLHPPSLDWILGQVYFFLGRYEDSVGKLIGEAHLNSLAGAILVAAYAHSERQGEAETALVSFVQRRRAELESRGIAAGANTIAELAGGFRAMWRNPEDWGLLASGLRQAGLPD</sequence>
<dbReference type="STRING" id="1470563.SAMN05444000_12049"/>
<name>A0A1M6Q682_9RHOB</name>
<organism evidence="1 2">
    <name type="scientific">Shimia gijangensis</name>
    <dbReference type="NCBI Taxonomy" id="1470563"/>
    <lineage>
        <taxon>Bacteria</taxon>
        <taxon>Pseudomonadati</taxon>
        <taxon>Pseudomonadota</taxon>
        <taxon>Alphaproteobacteria</taxon>
        <taxon>Rhodobacterales</taxon>
        <taxon>Roseobacteraceae</taxon>
    </lineage>
</organism>
<accession>A0A1M6Q682</accession>
<dbReference type="EMBL" id="FQZQ01000020">
    <property type="protein sequence ID" value="SHK15722.1"/>
    <property type="molecule type" value="Genomic_DNA"/>
</dbReference>
<reference evidence="2" key="1">
    <citation type="submission" date="2016-11" db="EMBL/GenBank/DDBJ databases">
        <authorList>
            <person name="Varghese N."/>
            <person name="Submissions S."/>
        </authorList>
    </citation>
    <scope>NUCLEOTIDE SEQUENCE [LARGE SCALE GENOMIC DNA]</scope>
    <source>
        <strain evidence="2">DSM 100564</strain>
    </source>
</reference>
<protein>
    <submittedName>
        <fullName evidence="1">Uncharacterized protein</fullName>
    </submittedName>
</protein>
<dbReference type="Proteomes" id="UP000183982">
    <property type="component" value="Unassembled WGS sequence"/>
</dbReference>
<dbReference type="SUPFAM" id="SSF48452">
    <property type="entry name" value="TPR-like"/>
    <property type="match status" value="1"/>
</dbReference>
<dbReference type="OrthoDB" id="54411at2"/>
<dbReference type="AlphaFoldDB" id="A0A1M6Q682"/>
<keyword evidence="2" id="KW-1185">Reference proteome</keyword>